<comment type="caution">
    <text evidence="1">The sequence shown here is derived from an EMBL/GenBank/DDBJ whole genome shotgun (WGS) entry which is preliminary data.</text>
</comment>
<sequence>MSDSLEVSGYQNRALVGISLMDIAPPSRGLSMDMHDPAWPSCIPGEHMVPESLSAFNVWPGYRRPSYHLMPPLRRFGSDCNG</sequence>
<accession>A0ACB7PJ31</accession>
<dbReference type="EMBL" id="JAGIZQ010000002">
    <property type="protein sequence ID" value="KAH6641530.1"/>
    <property type="molecule type" value="Genomic_DNA"/>
</dbReference>
<name>A0ACB7PJ31_9PEZI</name>
<evidence type="ECO:0000313" key="2">
    <source>
        <dbReference type="Proteomes" id="UP000724584"/>
    </source>
</evidence>
<gene>
    <name evidence="1" type="ORF">F5144DRAFT_563935</name>
</gene>
<evidence type="ECO:0000313" key="1">
    <source>
        <dbReference type="EMBL" id="KAH6641530.1"/>
    </source>
</evidence>
<keyword evidence="2" id="KW-1185">Reference proteome</keyword>
<protein>
    <submittedName>
        <fullName evidence="1">Uncharacterized protein</fullName>
    </submittedName>
</protein>
<organism evidence="1 2">
    <name type="scientific">Chaetomium tenue</name>
    <dbReference type="NCBI Taxonomy" id="1854479"/>
    <lineage>
        <taxon>Eukaryota</taxon>
        <taxon>Fungi</taxon>
        <taxon>Dikarya</taxon>
        <taxon>Ascomycota</taxon>
        <taxon>Pezizomycotina</taxon>
        <taxon>Sordariomycetes</taxon>
        <taxon>Sordariomycetidae</taxon>
        <taxon>Sordariales</taxon>
        <taxon>Chaetomiaceae</taxon>
        <taxon>Chaetomium</taxon>
    </lineage>
</organism>
<reference evidence="1 2" key="1">
    <citation type="journal article" date="2021" name="Nat. Commun.">
        <title>Genetic determinants of endophytism in the Arabidopsis root mycobiome.</title>
        <authorList>
            <person name="Mesny F."/>
            <person name="Miyauchi S."/>
            <person name="Thiergart T."/>
            <person name="Pickel B."/>
            <person name="Atanasova L."/>
            <person name="Karlsson M."/>
            <person name="Huettel B."/>
            <person name="Barry K.W."/>
            <person name="Haridas S."/>
            <person name="Chen C."/>
            <person name="Bauer D."/>
            <person name="Andreopoulos W."/>
            <person name="Pangilinan J."/>
            <person name="LaButti K."/>
            <person name="Riley R."/>
            <person name="Lipzen A."/>
            <person name="Clum A."/>
            <person name="Drula E."/>
            <person name="Henrissat B."/>
            <person name="Kohler A."/>
            <person name="Grigoriev I.V."/>
            <person name="Martin F.M."/>
            <person name="Hacquard S."/>
        </authorList>
    </citation>
    <scope>NUCLEOTIDE SEQUENCE [LARGE SCALE GENOMIC DNA]</scope>
    <source>
        <strain evidence="1 2">MPI-SDFR-AT-0079</strain>
    </source>
</reference>
<proteinExistence type="predicted"/>
<dbReference type="Proteomes" id="UP000724584">
    <property type="component" value="Unassembled WGS sequence"/>
</dbReference>